<proteinExistence type="predicted"/>
<reference evidence="2 3" key="1">
    <citation type="submission" date="2016-10" db="EMBL/GenBank/DDBJ databases">
        <authorList>
            <person name="de Groot N.N."/>
        </authorList>
    </citation>
    <scope>NUCLEOTIDE SEQUENCE [LARGE SCALE GENOMIC DNA]</scope>
    <source>
        <strain evidence="2 3">DSM 20581</strain>
    </source>
</reference>
<name>A0A1I5Y0C4_9LACT</name>
<dbReference type="AlphaFoldDB" id="A0A1I5Y0C4"/>
<sequence>MVKRHKQIGIGSLSLALVLAGVLFSFSFDNRAAIGDTILNFIGLDSWSNGNMGIHYTFIYSAVFYIPAMILGYKFKNDLGATLGKYLSLFLFFFVIVLLLAL</sequence>
<accession>A0A1I5Y0C4</accession>
<dbReference type="Proteomes" id="UP000199136">
    <property type="component" value="Unassembled WGS sequence"/>
</dbReference>
<evidence type="ECO:0000313" key="2">
    <source>
        <dbReference type="EMBL" id="SFQ37692.1"/>
    </source>
</evidence>
<keyword evidence="1" id="KW-0472">Membrane</keyword>
<dbReference type="RefSeq" id="WP_092480731.1">
    <property type="nucleotide sequence ID" value="NZ_CP126128.1"/>
</dbReference>
<dbReference type="OrthoDB" id="2936579at2"/>
<evidence type="ECO:0000256" key="1">
    <source>
        <dbReference type="SAM" id="Phobius"/>
    </source>
</evidence>
<feature type="transmembrane region" description="Helical" evidence="1">
    <location>
        <begin position="83"/>
        <end position="101"/>
    </location>
</feature>
<keyword evidence="3" id="KW-1185">Reference proteome</keyword>
<organism evidence="2 3">
    <name type="scientific">Desemzia incerta</name>
    <dbReference type="NCBI Taxonomy" id="82801"/>
    <lineage>
        <taxon>Bacteria</taxon>
        <taxon>Bacillati</taxon>
        <taxon>Bacillota</taxon>
        <taxon>Bacilli</taxon>
        <taxon>Lactobacillales</taxon>
        <taxon>Carnobacteriaceae</taxon>
        <taxon>Desemzia</taxon>
    </lineage>
</organism>
<feature type="transmembrane region" description="Helical" evidence="1">
    <location>
        <begin position="53"/>
        <end position="71"/>
    </location>
</feature>
<keyword evidence="1" id="KW-0812">Transmembrane</keyword>
<evidence type="ECO:0000313" key="3">
    <source>
        <dbReference type="Proteomes" id="UP000199136"/>
    </source>
</evidence>
<gene>
    <name evidence="2" type="ORF">SAMN04488506_1691</name>
</gene>
<protein>
    <submittedName>
        <fullName evidence="2">Uncharacterized protein</fullName>
    </submittedName>
</protein>
<keyword evidence="1" id="KW-1133">Transmembrane helix</keyword>
<dbReference type="EMBL" id="FOXW01000006">
    <property type="protein sequence ID" value="SFQ37692.1"/>
    <property type="molecule type" value="Genomic_DNA"/>
</dbReference>